<proteinExistence type="inferred from homology"/>
<evidence type="ECO:0000256" key="7">
    <source>
        <dbReference type="PROSITE-ProRule" id="PRU01373"/>
    </source>
</evidence>
<evidence type="ECO:0000256" key="6">
    <source>
        <dbReference type="ARBA" id="ARBA00023316"/>
    </source>
</evidence>
<evidence type="ECO:0000256" key="5">
    <source>
        <dbReference type="ARBA" id="ARBA00022984"/>
    </source>
</evidence>
<dbReference type="PROSITE" id="PS52029">
    <property type="entry name" value="LD_TPASE"/>
    <property type="match status" value="1"/>
</dbReference>
<keyword evidence="6 7" id="KW-0961">Cell wall biogenesis/degradation</keyword>
<keyword evidence="4 7" id="KW-0133">Cell shape</keyword>
<comment type="similarity">
    <text evidence="2">Belongs to the YkuD family.</text>
</comment>
<keyword evidence="5 7" id="KW-0573">Peptidoglycan synthesis</keyword>
<evidence type="ECO:0000256" key="4">
    <source>
        <dbReference type="ARBA" id="ARBA00022960"/>
    </source>
</evidence>
<evidence type="ECO:0000256" key="1">
    <source>
        <dbReference type="ARBA" id="ARBA00004752"/>
    </source>
</evidence>
<dbReference type="PANTHER" id="PTHR36699">
    <property type="entry name" value="LD-TRANSPEPTIDASE"/>
    <property type="match status" value="1"/>
</dbReference>
<evidence type="ECO:0000256" key="2">
    <source>
        <dbReference type="ARBA" id="ARBA00005992"/>
    </source>
</evidence>
<evidence type="ECO:0000256" key="3">
    <source>
        <dbReference type="ARBA" id="ARBA00022679"/>
    </source>
</evidence>
<dbReference type="GO" id="GO:0008360">
    <property type="term" value="P:regulation of cell shape"/>
    <property type="evidence" value="ECO:0007669"/>
    <property type="project" value="UniProtKB-UniRule"/>
</dbReference>
<accession>A0A420DS85</accession>
<feature type="active site" description="Nucleophile" evidence="7">
    <location>
        <position position="141"/>
    </location>
</feature>
<dbReference type="GO" id="GO:0071555">
    <property type="term" value="P:cell wall organization"/>
    <property type="evidence" value="ECO:0007669"/>
    <property type="project" value="UniProtKB-UniRule"/>
</dbReference>
<keyword evidence="3" id="KW-0808">Transferase</keyword>
<protein>
    <submittedName>
        <fullName evidence="9">L,D-transpeptidase-like protein</fullName>
    </submittedName>
</protein>
<dbReference type="Gene3D" id="2.40.440.10">
    <property type="entry name" value="L,D-transpeptidase catalytic domain-like"/>
    <property type="match status" value="1"/>
</dbReference>
<evidence type="ECO:0000259" key="8">
    <source>
        <dbReference type="PROSITE" id="PS52029"/>
    </source>
</evidence>
<gene>
    <name evidence="9" type="ORF">C8N30_1581</name>
</gene>
<dbReference type="EMBL" id="RAQK01000001">
    <property type="protein sequence ID" value="RKE96999.1"/>
    <property type="molecule type" value="Genomic_DNA"/>
</dbReference>
<name>A0A420DS85_9RHOB</name>
<dbReference type="InterPro" id="IPR038063">
    <property type="entry name" value="Transpep_catalytic_dom"/>
</dbReference>
<dbReference type="AlphaFoldDB" id="A0A420DS85"/>
<dbReference type="PROSITE" id="PS51257">
    <property type="entry name" value="PROKAR_LIPOPROTEIN"/>
    <property type="match status" value="1"/>
</dbReference>
<dbReference type="UniPathway" id="UPA00219"/>
<feature type="active site" description="Proton donor/acceptor" evidence="7">
    <location>
        <position position="124"/>
    </location>
</feature>
<dbReference type="GO" id="GO:0016740">
    <property type="term" value="F:transferase activity"/>
    <property type="evidence" value="ECO:0007669"/>
    <property type="project" value="UniProtKB-KW"/>
</dbReference>
<dbReference type="PANTHER" id="PTHR36699:SF1">
    <property type="entry name" value="L,D-TRANSPEPTIDASE YAFK-RELATED"/>
    <property type="match status" value="1"/>
</dbReference>
<dbReference type="GO" id="GO:0009252">
    <property type="term" value="P:peptidoglycan biosynthetic process"/>
    <property type="evidence" value="ECO:0007669"/>
    <property type="project" value="UniProtKB-UniPathway"/>
</dbReference>
<dbReference type="InterPro" id="IPR005490">
    <property type="entry name" value="LD_TPept_cat_dom"/>
</dbReference>
<dbReference type="SUPFAM" id="SSF141523">
    <property type="entry name" value="L,D-transpeptidase catalytic domain-like"/>
    <property type="match status" value="1"/>
</dbReference>
<keyword evidence="10" id="KW-1185">Reference proteome</keyword>
<dbReference type="OrthoDB" id="9809748at2"/>
<evidence type="ECO:0000313" key="10">
    <source>
        <dbReference type="Proteomes" id="UP000284407"/>
    </source>
</evidence>
<dbReference type="Pfam" id="PF03734">
    <property type="entry name" value="YkuD"/>
    <property type="match status" value="1"/>
</dbReference>
<comment type="caution">
    <text evidence="9">The sequence shown here is derived from an EMBL/GenBank/DDBJ whole genome shotgun (WGS) entry which is preliminary data.</text>
</comment>
<evidence type="ECO:0000313" key="9">
    <source>
        <dbReference type="EMBL" id="RKE96999.1"/>
    </source>
</evidence>
<dbReference type="RefSeq" id="WP_025063926.1">
    <property type="nucleotide sequence ID" value="NZ_RAQK01000001.1"/>
</dbReference>
<dbReference type="Proteomes" id="UP000284407">
    <property type="component" value="Unassembled WGS sequence"/>
</dbReference>
<feature type="domain" description="L,D-TPase catalytic" evidence="8">
    <location>
        <begin position="34"/>
        <end position="165"/>
    </location>
</feature>
<dbReference type="CDD" id="cd16913">
    <property type="entry name" value="YkuD_like"/>
    <property type="match status" value="1"/>
</dbReference>
<dbReference type="GO" id="GO:0004180">
    <property type="term" value="F:carboxypeptidase activity"/>
    <property type="evidence" value="ECO:0007669"/>
    <property type="project" value="UniProtKB-ARBA"/>
</dbReference>
<comment type="pathway">
    <text evidence="1 7">Cell wall biogenesis; peptidoglycan biosynthesis.</text>
</comment>
<organism evidence="9 10">
    <name type="scientific">Sulfitobacter guttiformis</name>
    <dbReference type="NCBI Taxonomy" id="74349"/>
    <lineage>
        <taxon>Bacteria</taxon>
        <taxon>Pseudomonadati</taxon>
        <taxon>Pseudomonadota</taxon>
        <taxon>Alphaproteobacteria</taxon>
        <taxon>Rhodobacterales</taxon>
        <taxon>Roseobacteraceae</taxon>
        <taxon>Sulfitobacter</taxon>
    </lineage>
</organism>
<sequence>MKRRHLILGGAAVATLGACGAPSKFKRYRGPEVTGVVVNKAERKMFLLSDSRVMKEYDVFLGFAPEGHKVMEGDGKTPEGVYRIDRRNPNSRFHLSLGISYPNAEDIRVATELGKSPGGEIFIHGQRHPMRKDSGDWTWGCIAVSNDEMENIYAMIKDGTPIAINP</sequence>
<reference evidence="9 10" key="1">
    <citation type="submission" date="2018-09" db="EMBL/GenBank/DDBJ databases">
        <title>Genomic Encyclopedia of Archaeal and Bacterial Type Strains, Phase II (KMG-II): from individual species to whole genera.</title>
        <authorList>
            <person name="Goeker M."/>
        </authorList>
    </citation>
    <scope>NUCLEOTIDE SEQUENCE [LARGE SCALE GENOMIC DNA]</scope>
    <source>
        <strain evidence="9 10">DSM 11458</strain>
    </source>
</reference>
<dbReference type="STRING" id="1443111.Z949_3600"/>